<comment type="caution">
    <text evidence="6">The sequence shown here is derived from an EMBL/GenBank/DDBJ whole genome shotgun (WGS) entry which is preliminary data.</text>
</comment>
<dbReference type="InterPro" id="IPR009057">
    <property type="entry name" value="Homeodomain-like_sf"/>
</dbReference>
<dbReference type="RefSeq" id="WP_352230332.1">
    <property type="nucleotide sequence ID" value="NZ_BSSA01000030.1"/>
</dbReference>
<dbReference type="SUPFAM" id="SSF46689">
    <property type="entry name" value="Homeodomain-like"/>
    <property type="match status" value="2"/>
</dbReference>
<proteinExistence type="predicted"/>
<feature type="region of interest" description="Disordered" evidence="4">
    <location>
        <begin position="248"/>
        <end position="307"/>
    </location>
</feature>
<dbReference type="InterPro" id="IPR037923">
    <property type="entry name" value="HTH-like"/>
</dbReference>
<keyword evidence="2" id="KW-0238">DNA-binding</keyword>
<evidence type="ECO:0000256" key="2">
    <source>
        <dbReference type="ARBA" id="ARBA00023125"/>
    </source>
</evidence>
<organism evidence="6 7">
    <name type="scientific">Kitasatospora phosalacinea</name>
    <dbReference type="NCBI Taxonomy" id="2065"/>
    <lineage>
        <taxon>Bacteria</taxon>
        <taxon>Bacillati</taxon>
        <taxon>Actinomycetota</taxon>
        <taxon>Actinomycetes</taxon>
        <taxon>Kitasatosporales</taxon>
        <taxon>Streptomycetaceae</taxon>
        <taxon>Kitasatospora</taxon>
    </lineage>
</organism>
<evidence type="ECO:0000256" key="3">
    <source>
        <dbReference type="ARBA" id="ARBA00023163"/>
    </source>
</evidence>
<dbReference type="PANTHER" id="PTHR46796">
    <property type="entry name" value="HTH-TYPE TRANSCRIPTIONAL ACTIVATOR RHAS-RELATED"/>
    <property type="match status" value="1"/>
</dbReference>
<dbReference type="SMART" id="SM00342">
    <property type="entry name" value="HTH_ARAC"/>
    <property type="match status" value="1"/>
</dbReference>
<evidence type="ECO:0000256" key="1">
    <source>
        <dbReference type="ARBA" id="ARBA00023015"/>
    </source>
</evidence>
<keyword evidence="1" id="KW-0805">Transcription regulation</keyword>
<dbReference type="InterPro" id="IPR018060">
    <property type="entry name" value="HTH_AraC"/>
</dbReference>
<dbReference type="AlphaFoldDB" id="A0A9W6QD89"/>
<evidence type="ECO:0000256" key="4">
    <source>
        <dbReference type="SAM" id="MobiDB-lite"/>
    </source>
</evidence>
<dbReference type="GO" id="GO:0043565">
    <property type="term" value="F:sequence-specific DNA binding"/>
    <property type="evidence" value="ECO:0007669"/>
    <property type="project" value="InterPro"/>
</dbReference>
<keyword evidence="3" id="KW-0804">Transcription</keyword>
<reference evidence="6" key="1">
    <citation type="submission" date="2023-02" db="EMBL/GenBank/DDBJ databases">
        <title>Kitasatospora phosalacinea NBRC 14627.</title>
        <authorList>
            <person name="Ichikawa N."/>
            <person name="Sato H."/>
            <person name="Tonouchi N."/>
        </authorList>
    </citation>
    <scope>NUCLEOTIDE SEQUENCE</scope>
    <source>
        <strain evidence="6">NBRC 14627</strain>
    </source>
</reference>
<sequence length="307" mass="31548">MDTALAHLDEPPGLAAVGIGVHGCADRTDVFSLPNLWQLHLYGYEADLTVDGTAHAIRPGRVSLVPPGSTVRYRYRGRSEHLYVHLRLGSAGPPTGIPVIQDAGAELAPLAAQLNSALAAWPHSPARATAEVWAALWRVAQLAPPRTPDAAAPHPAVATALAVIEARLAGPLGVAEIARAAGVSHNHLTRLFRAATGSTVVGYLRARRMERARHFLQATTLSIPAVAASVGIPDLQAFNKACRRELGASPRAVRNGPGGREPRPPLGPPPGRAPAAGPAGLRGGPGSQPGGQFGGDGGGAAGRAVDP</sequence>
<evidence type="ECO:0000259" key="5">
    <source>
        <dbReference type="PROSITE" id="PS01124"/>
    </source>
</evidence>
<feature type="compositionally biased region" description="Gly residues" evidence="4">
    <location>
        <begin position="280"/>
        <end position="301"/>
    </location>
</feature>
<dbReference type="InterPro" id="IPR050204">
    <property type="entry name" value="AraC_XylS_family_regulators"/>
</dbReference>
<evidence type="ECO:0000313" key="7">
    <source>
        <dbReference type="Proteomes" id="UP001165041"/>
    </source>
</evidence>
<feature type="domain" description="HTH araC/xylS-type" evidence="5">
    <location>
        <begin position="158"/>
        <end position="256"/>
    </location>
</feature>
<dbReference type="Proteomes" id="UP001165041">
    <property type="component" value="Unassembled WGS sequence"/>
</dbReference>
<dbReference type="Pfam" id="PF12833">
    <property type="entry name" value="HTH_18"/>
    <property type="match status" value="1"/>
</dbReference>
<dbReference type="SUPFAM" id="SSF51215">
    <property type="entry name" value="Regulatory protein AraC"/>
    <property type="match status" value="1"/>
</dbReference>
<dbReference type="Gene3D" id="1.10.10.60">
    <property type="entry name" value="Homeodomain-like"/>
    <property type="match status" value="1"/>
</dbReference>
<dbReference type="PROSITE" id="PS01124">
    <property type="entry name" value="HTH_ARAC_FAMILY_2"/>
    <property type="match status" value="1"/>
</dbReference>
<protein>
    <recommendedName>
        <fullName evidence="5">HTH araC/xylS-type domain-containing protein</fullName>
    </recommendedName>
</protein>
<accession>A0A9W6QD89</accession>
<name>A0A9W6QD89_9ACTN</name>
<gene>
    <name evidence="6" type="ORF">Kpho02_63220</name>
</gene>
<dbReference type="EMBL" id="BSSA01000030">
    <property type="protein sequence ID" value="GLW74024.1"/>
    <property type="molecule type" value="Genomic_DNA"/>
</dbReference>
<dbReference type="PANTHER" id="PTHR46796:SF6">
    <property type="entry name" value="ARAC SUBFAMILY"/>
    <property type="match status" value="1"/>
</dbReference>
<evidence type="ECO:0000313" key="6">
    <source>
        <dbReference type="EMBL" id="GLW74024.1"/>
    </source>
</evidence>
<dbReference type="GO" id="GO:0003700">
    <property type="term" value="F:DNA-binding transcription factor activity"/>
    <property type="evidence" value="ECO:0007669"/>
    <property type="project" value="InterPro"/>
</dbReference>